<feature type="coiled-coil region" evidence="1">
    <location>
        <begin position="221"/>
        <end position="248"/>
    </location>
</feature>
<proteinExistence type="predicted"/>
<keyword evidence="1" id="KW-0175">Coiled coil</keyword>
<sequence>MLTSVHYPTSCVPYAERPSKVRELAQHAHQQDSDEFVVETVAFQNVDDYQVTERIDAVTVEHCLTHLGHEVRPSQLRLDESAEKPAQNPSGDGFDNMRLARRPDVPPVRRPQAPTPIRKLQKRAHLRKEEQAKRRGPLLDIPDCTQDEKDTCTVCLQAIYFRPGRLRCVCYMQRHKLPSTFIRLCRLCGNGRSSGRSTAKIRGVMPLKVMRNPTEGTRMGLEQAESMLKEFRKMIDDLAGNVEESENNVRLARRPEVPPVGRSQTLTLIRKLHKV</sequence>
<accession>A0ABR1C373</accession>
<gene>
    <name evidence="3" type="primary">Necator_chrII.g4268</name>
    <name evidence="3" type="ORF">RB195_016476</name>
</gene>
<dbReference type="EMBL" id="JAVFWL010000002">
    <property type="protein sequence ID" value="KAK6732117.1"/>
    <property type="molecule type" value="Genomic_DNA"/>
</dbReference>
<name>A0ABR1C373_NECAM</name>
<evidence type="ECO:0000256" key="1">
    <source>
        <dbReference type="SAM" id="Coils"/>
    </source>
</evidence>
<evidence type="ECO:0000256" key="2">
    <source>
        <dbReference type="SAM" id="MobiDB-lite"/>
    </source>
</evidence>
<organism evidence="3 4">
    <name type="scientific">Necator americanus</name>
    <name type="common">Human hookworm</name>
    <dbReference type="NCBI Taxonomy" id="51031"/>
    <lineage>
        <taxon>Eukaryota</taxon>
        <taxon>Metazoa</taxon>
        <taxon>Ecdysozoa</taxon>
        <taxon>Nematoda</taxon>
        <taxon>Chromadorea</taxon>
        <taxon>Rhabditida</taxon>
        <taxon>Rhabditina</taxon>
        <taxon>Rhabditomorpha</taxon>
        <taxon>Strongyloidea</taxon>
        <taxon>Ancylostomatidae</taxon>
        <taxon>Bunostominae</taxon>
        <taxon>Necator</taxon>
    </lineage>
</organism>
<feature type="region of interest" description="Disordered" evidence="2">
    <location>
        <begin position="74"/>
        <end position="113"/>
    </location>
</feature>
<reference evidence="3 4" key="1">
    <citation type="submission" date="2023-08" db="EMBL/GenBank/DDBJ databases">
        <title>A Necator americanus chromosomal reference genome.</title>
        <authorList>
            <person name="Ilik V."/>
            <person name="Petrzelkova K.J."/>
            <person name="Pardy F."/>
            <person name="Fuh T."/>
            <person name="Niatou-Singa F.S."/>
            <person name="Gouil Q."/>
            <person name="Baker L."/>
            <person name="Ritchie M.E."/>
            <person name="Jex A.R."/>
            <person name="Gazzola D."/>
            <person name="Li H."/>
            <person name="Toshio Fujiwara R."/>
            <person name="Zhan B."/>
            <person name="Aroian R.V."/>
            <person name="Pafco B."/>
            <person name="Schwarz E.M."/>
        </authorList>
    </citation>
    <scope>NUCLEOTIDE SEQUENCE [LARGE SCALE GENOMIC DNA]</scope>
    <source>
        <strain evidence="3 4">Aroian</strain>
        <tissue evidence="3">Whole animal</tissue>
    </source>
</reference>
<keyword evidence="4" id="KW-1185">Reference proteome</keyword>
<evidence type="ECO:0000313" key="4">
    <source>
        <dbReference type="Proteomes" id="UP001303046"/>
    </source>
</evidence>
<feature type="compositionally biased region" description="Basic and acidic residues" evidence="2">
    <location>
        <begin position="74"/>
        <end position="83"/>
    </location>
</feature>
<protein>
    <submittedName>
        <fullName evidence="3">Uncharacterized protein</fullName>
    </submittedName>
</protein>
<comment type="caution">
    <text evidence="3">The sequence shown here is derived from an EMBL/GenBank/DDBJ whole genome shotgun (WGS) entry which is preliminary data.</text>
</comment>
<dbReference type="Proteomes" id="UP001303046">
    <property type="component" value="Unassembled WGS sequence"/>
</dbReference>
<evidence type="ECO:0000313" key="3">
    <source>
        <dbReference type="EMBL" id="KAK6732117.1"/>
    </source>
</evidence>